<name>A0A9B0WN67_CHRAS</name>
<proteinExistence type="predicted"/>
<dbReference type="PANTHER" id="PTHR16262">
    <property type="entry name" value="PEROXISOME ASSEMBLY PROTEIN 26"/>
    <property type="match status" value="1"/>
</dbReference>
<accession>A0A9B0WN67</accession>
<evidence type="ECO:0000313" key="2">
    <source>
        <dbReference type="Proteomes" id="UP000504623"/>
    </source>
</evidence>
<dbReference type="GO" id="GO:0051117">
    <property type="term" value="F:ATPase binding"/>
    <property type="evidence" value="ECO:0007669"/>
    <property type="project" value="TreeGrafter"/>
</dbReference>
<gene>
    <name evidence="3" type="primary">PEX26</name>
</gene>
<dbReference type="GO" id="GO:0005778">
    <property type="term" value="C:peroxisomal membrane"/>
    <property type="evidence" value="ECO:0007669"/>
    <property type="project" value="InterPro"/>
</dbReference>
<evidence type="ECO:0000256" key="1">
    <source>
        <dbReference type="SAM" id="MobiDB-lite"/>
    </source>
</evidence>
<dbReference type="CTD" id="55670"/>
<dbReference type="GO" id="GO:0016558">
    <property type="term" value="P:protein import into peroxisome matrix"/>
    <property type="evidence" value="ECO:0007669"/>
    <property type="project" value="TreeGrafter"/>
</dbReference>
<reference evidence="3" key="1">
    <citation type="submission" date="2025-08" db="UniProtKB">
        <authorList>
            <consortium name="RefSeq"/>
        </authorList>
    </citation>
    <scope>IDENTIFICATION</scope>
    <source>
        <tissue evidence="3">Spleen</tissue>
    </source>
</reference>
<dbReference type="RefSeq" id="XP_006862788.1">
    <property type="nucleotide sequence ID" value="XM_006862726.1"/>
</dbReference>
<dbReference type="GeneID" id="102825099"/>
<dbReference type="GO" id="GO:0045046">
    <property type="term" value="P:protein import into peroxisome membrane"/>
    <property type="evidence" value="ECO:0007669"/>
    <property type="project" value="InterPro"/>
</dbReference>
<dbReference type="InterPro" id="IPR010797">
    <property type="entry name" value="Pex26"/>
</dbReference>
<dbReference type="GO" id="GO:0044877">
    <property type="term" value="F:protein-containing complex binding"/>
    <property type="evidence" value="ECO:0007669"/>
    <property type="project" value="InterPro"/>
</dbReference>
<dbReference type="PANTHER" id="PTHR16262:SF2">
    <property type="entry name" value="PEROXISOME ASSEMBLY PROTEIN 26"/>
    <property type="match status" value="1"/>
</dbReference>
<dbReference type="AlphaFoldDB" id="A0A9B0WN67"/>
<sequence>MKNDSSTSAAPLRGLGGPLRSSEPVHTAPAPLRAVVLLEEAADFLVVHLDFRAALETCERAWRSLASDAPAEEHAGTSLEVKCSLCVVGIQALAEMDRWQEVLRWVRQYYQVPEKLPPKVLELCILLYSKMEEPGAMLDVVRAWLKDPDNQNLPEYRALAVLHLQQVLLPLGHLSEAEELVAGSTAFDEEQRRDALQIICMARQQQKCEHSRSEEAQKPNQSESLSHKFLSLLMLLRRLWDSAVSHVSSLPLKKSLLAALILCLLVVRFDPASPCFLPFLYKLAQIFHRIREALFSPFYQLPVQD</sequence>
<organism evidence="2 3">
    <name type="scientific">Chrysochloris asiatica</name>
    <name type="common">Cape golden mole</name>
    <dbReference type="NCBI Taxonomy" id="185453"/>
    <lineage>
        <taxon>Eukaryota</taxon>
        <taxon>Metazoa</taxon>
        <taxon>Chordata</taxon>
        <taxon>Craniata</taxon>
        <taxon>Vertebrata</taxon>
        <taxon>Euteleostomi</taxon>
        <taxon>Mammalia</taxon>
        <taxon>Eutheria</taxon>
        <taxon>Afrotheria</taxon>
        <taxon>Chrysochloridae</taxon>
        <taxon>Chrysochlorinae</taxon>
        <taxon>Chrysochloris</taxon>
    </lineage>
</organism>
<evidence type="ECO:0000313" key="3">
    <source>
        <dbReference type="RefSeq" id="XP_006862788.1"/>
    </source>
</evidence>
<dbReference type="Pfam" id="PF07163">
    <property type="entry name" value="Pex26"/>
    <property type="match status" value="1"/>
</dbReference>
<dbReference type="OrthoDB" id="5954192at2759"/>
<dbReference type="Proteomes" id="UP000504623">
    <property type="component" value="Unplaced"/>
</dbReference>
<keyword evidence="2" id="KW-1185">Reference proteome</keyword>
<feature type="region of interest" description="Disordered" evidence="1">
    <location>
        <begin position="1"/>
        <end position="24"/>
    </location>
</feature>
<protein>
    <submittedName>
        <fullName evidence="3">Peroxisome assembly protein 26 isoform X1</fullName>
    </submittedName>
</protein>